<protein>
    <submittedName>
        <fullName evidence="5">Ribosomal protein L15 (RP-L18e, RPL18)</fullName>
    </submittedName>
</protein>
<evidence type="ECO:0000256" key="2">
    <source>
        <dbReference type="ARBA" id="ARBA00023274"/>
    </source>
</evidence>
<dbReference type="EMBL" id="KF900352">
    <property type="protein sequence ID" value="AIE91919.1"/>
    <property type="molecule type" value="Genomic_DNA"/>
</dbReference>
<keyword evidence="1 3" id="KW-0689">Ribosomal protein</keyword>
<evidence type="ECO:0000256" key="3">
    <source>
        <dbReference type="RuleBase" id="RU003888"/>
    </source>
</evidence>
<name>A0A075FKP0_9ARCH</name>
<dbReference type="InterPro" id="IPR001196">
    <property type="entry name" value="Ribosomal_uL15_CS"/>
</dbReference>
<evidence type="ECO:0000259" key="4">
    <source>
        <dbReference type="Pfam" id="PF00828"/>
    </source>
</evidence>
<comment type="similarity">
    <text evidence="3">Belongs to the universal ribosomal protein uL15 family.</text>
</comment>
<dbReference type="Gene3D" id="3.100.10.10">
    <property type="match status" value="1"/>
</dbReference>
<sequence length="110" mass="11894">MTFNDYQIESIKRVARKTHAKVWTNIVKKLEHDHEINVGNLSRVTKTGDVIAVPGKVLGAGVIEHSITIGAVSFSETAKVKIKNAGGTVMLIEKLVETNPDGKGVKIFVG</sequence>
<dbReference type="GO" id="GO:0005840">
    <property type="term" value="C:ribosome"/>
    <property type="evidence" value="ECO:0007669"/>
    <property type="project" value="UniProtKB-KW"/>
</dbReference>
<dbReference type="Pfam" id="PF00828">
    <property type="entry name" value="Ribosomal_L27A"/>
    <property type="match status" value="1"/>
</dbReference>
<dbReference type="NCBIfam" id="NF003079">
    <property type="entry name" value="PRK04005.1"/>
    <property type="match status" value="1"/>
</dbReference>
<dbReference type="GO" id="GO:1990904">
    <property type="term" value="C:ribonucleoprotein complex"/>
    <property type="evidence" value="ECO:0007669"/>
    <property type="project" value="UniProtKB-KW"/>
</dbReference>
<dbReference type="GO" id="GO:0006412">
    <property type="term" value="P:translation"/>
    <property type="evidence" value="ECO:0007669"/>
    <property type="project" value="InterPro"/>
</dbReference>
<gene>
    <name evidence="5" type="primary">RP-L18e</name>
    <name evidence="5" type="synonym">RPL18</name>
</gene>
<dbReference type="PROSITE" id="PS00475">
    <property type="entry name" value="RIBOSOMAL_L15"/>
    <property type="match status" value="1"/>
</dbReference>
<proteinExistence type="inferred from homology"/>
<dbReference type="SUPFAM" id="SSF52080">
    <property type="entry name" value="Ribosomal proteins L15p and L18e"/>
    <property type="match status" value="1"/>
</dbReference>
<dbReference type="InterPro" id="IPR021131">
    <property type="entry name" value="Ribosomal_uL15/eL18"/>
</dbReference>
<accession>A0A075FKP0</accession>
<dbReference type="AlphaFoldDB" id="A0A075FKP0"/>
<organism evidence="5">
    <name type="scientific">uncultured marine thaumarchaeote AD1000_17_C04</name>
    <dbReference type="NCBI Taxonomy" id="1455895"/>
    <lineage>
        <taxon>Archaea</taxon>
        <taxon>Nitrososphaerota</taxon>
        <taxon>environmental samples</taxon>
    </lineage>
</organism>
<reference evidence="5" key="1">
    <citation type="journal article" date="2014" name="Genome Biol. Evol.">
        <title>Pangenome evidence for extensive interdomain horizontal transfer affecting lineage core and shell genes in uncultured planktonic thaumarchaeota and euryarchaeota.</title>
        <authorList>
            <person name="Deschamps P."/>
            <person name="Zivanovic Y."/>
            <person name="Moreira D."/>
            <person name="Rodriguez-Valera F."/>
            <person name="Lopez-Garcia P."/>
        </authorList>
    </citation>
    <scope>NUCLEOTIDE SEQUENCE</scope>
</reference>
<dbReference type="InterPro" id="IPR036227">
    <property type="entry name" value="Ribosomal_uL15/eL18_sf"/>
</dbReference>
<evidence type="ECO:0000256" key="1">
    <source>
        <dbReference type="ARBA" id="ARBA00022980"/>
    </source>
</evidence>
<dbReference type="GO" id="GO:0003735">
    <property type="term" value="F:structural constituent of ribosome"/>
    <property type="evidence" value="ECO:0007669"/>
    <property type="project" value="InterPro"/>
</dbReference>
<keyword evidence="2 3" id="KW-0687">Ribonucleoprotein</keyword>
<evidence type="ECO:0000313" key="5">
    <source>
        <dbReference type="EMBL" id="AIE91919.1"/>
    </source>
</evidence>
<feature type="domain" description="Large ribosomal subunit protein uL15/eL18" evidence="4">
    <location>
        <begin position="31"/>
        <end position="89"/>
    </location>
</feature>